<evidence type="ECO:0000256" key="6">
    <source>
        <dbReference type="ARBA" id="ARBA00023136"/>
    </source>
</evidence>
<evidence type="ECO:0000256" key="1">
    <source>
        <dbReference type="ARBA" id="ARBA00004651"/>
    </source>
</evidence>
<feature type="transmembrane region" description="Helical" evidence="7">
    <location>
        <begin position="12"/>
        <end position="34"/>
    </location>
</feature>
<proteinExistence type="inferred from homology"/>
<dbReference type="RefSeq" id="WP_108688423.1">
    <property type="nucleotide sequence ID" value="NZ_QCYK01000003.1"/>
</dbReference>
<dbReference type="InterPro" id="IPR051907">
    <property type="entry name" value="DoxX-like_oxidoreductase"/>
</dbReference>
<dbReference type="PANTHER" id="PTHR33452:SF1">
    <property type="entry name" value="INNER MEMBRANE PROTEIN YPHA-RELATED"/>
    <property type="match status" value="1"/>
</dbReference>
<dbReference type="AlphaFoldDB" id="A0A2T7BC62"/>
<dbReference type="PANTHER" id="PTHR33452">
    <property type="entry name" value="OXIDOREDUCTASE CATD-RELATED"/>
    <property type="match status" value="1"/>
</dbReference>
<accession>A0A2T7BC62</accession>
<dbReference type="OrthoDB" id="9813193at2"/>
<name>A0A2T7BC62_9BACT</name>
<dbReference type="InterPro" id="IPR032808">
    <property type="entry name" value="DoxX"/>
</dbReference>
<comment type="caution">
    <text evidence="8">The sequence shown here is derived from an EMBL/GenBank/DDBJ whole genome shotgun (WGS) entry which is preliminary data.</text>
</comment>
<evidence type="ECO:0000313" key="9">
    <source>
        <dbReference type="Proteomes" id="UP000244450"/>
    </source>
</evidence>
<keyword evidence="9" id="KW-1185">Reference proteome</keyword>
<keyword evidence="6 7" id="KW-0472">Membrane</keyword>
<evidence type="ECO:0000256" key="5">
    <source>
        <dbReference type="ARBA" id="ARBA00022989"/>
    </source>
</evidence>
<evidence type="ECO:0000256" key="3">
    <source>
        <dbReference type="ARBA" id="ARBA00022475"/>
    </source>
</evidence>
<feature type="transmembrane region" description="Helical" evidence="7">
    <location>
        <begin position="113"/>
        <end position="134"/>
    </location>
</feature>
<dbReference type="EMBL" id="QCYK01000003">
    <property type="protein sequence ID" value="PUZ22677.1"/>
    <property type="molecule type" value="Genomic_DNA"/>
</dbReference>
<sequence>MSKFFSSKLAPNSVNTGLFIIRAIFGIFLCMHGWQKLTHFSEYASAFPDPLHVTHPVSLGLTIFAEFFCSALVVLGLFTRLAAVPVVICMTIVTYVINRHAPITGEGSQGHEMGILFLAAFTAILFAGGGRFSLDGLIRKK</sequence>
<evidence type="ECO:0000256" key="7">
    <source>
        <dbReference type="SAM" id="Phobius"/>
    </source>
</evidence>
<dbReference type="Pfam" id="PF07681">
    <property type="entry name" value="DoxX"/>
    <property type="match status" value="1"/>
</dbReference>
<evidence type="ECO:0000313" key="8">
    <source>
        <dbReference type="EMBL" id="PUZ22677.1"/>
    </source>
</evidence>
<comment type="subcellular location">
    <subcellularLocation>
        <location evidence="1">Cell membrane</location>
        <topology evidence="1">Multi-pass membrane protein</topology>
    </subcellularLocation>
</comment>
<feature type="transmembrane region" description="Helical" evidence="7">
    <location>
        <begin position="54"/>
        <end position="75"/>
    </location>
</feature>
<keyword evidence="3" id="KW-1003">Cell membrane</keyword>
<feature type="transmembrane region" description="Helical" evidence="7">
    <location>
        <begin position="82"/>
        <end position="101"/>
    </location>
</feature>
<evidence type="ECO:0000256" key="2">
    <source>
        <dbReference type="ARBA" id="ARBA00006679"/>
    </source>
</evidence>
<protein>
    <submittedName>
        <fullName evidence="8">DoxX family protein</fullName>
    </submittedName>
</protein>
<keyword evidence="5 7" id="KW-1133">Transmembrane helix</keyword>
<evidence type="ECO:0000256" key="4">
    <source>
        <dbReference type="ARBA" id="ARBA00022692"/>
    </source>
</evidence>
<dbReference type="Proteomes" id="UP000244450">
    <property type="component" value="Unassembled WGS sequence"/>
</dbReference>
<dbReference type="GO" id="GO:0005886">
    <property type="term" value="C:plasma membrane"/>
    <property type="evidence" value="ECO:0007669"/>
    <property type="project" value="UniProtKB-SubCell"/>
</dbReference>
<comment type="similarity">
    <text evidence="2">Belongs to the DoxX family.</text>
</comment>
<reference evidence="8 9" key="1">
    <citation type="submission" date="2018-04" db="EMBL/GenBank/DDBJ databases">
        <title>Chitinophaga fuyangensis sp. nov., isolated from soil in a chemical factory.</title>
        <authorList>
            <person name="Chen K."/>
        </authorList>
    </citation>
    <scope>NUCLEOTIDE SEQUENCE [LARGE SCALE GENOMIC DNA]</scope>
    <source>
        <strain evidence="8 9">LY-1</strain>
    </source>
</reference>
<keyword evidence="4 7" id="KW-0812">Transmembrane</keyword>
<gene>
    <name evidence="8" type="ORF">DCC81_19785</name>
</gene>
<organism evidence="8 9">
    <name type="scientific">Chitinophaga parva</name>
    <dbReference type="NCBI Taxonomy" id="2169414"/>
    <lineage>
        <taxon>Bacteria</taxon>
        <taxon>Pseudomonadati</taxon>
        <taxon>Bacteroidota</taxon>
        <taxon>Chitinophagia</taxon>
        <taxon>Chitinophagales</taxon>
        <taxon>Chitinophagaceae</taxon>
        <taxon>Chitinophaga</taxon>
    </lineage>
</organism>